<sequence>MLVLISLIVFSILRGIPINPVNMLMPPGASAEDIARLSQQLGLDRPVIVQFLFWLLGAVQGDFGTSIQTGTPVLPMVLQALPTTLQLLAFGFVIGLALGLGSGLLSFRLRGTRYEHAIMALNGIMIAIPDYLWAIILIVTVGVTLQWLPFVGAIDPGLQAPHVSGFSLIDSLLDGNFSAFASGISHLTLPALTLGLCIATPIARMMHSSLIEVYHEDYIHAARLRGIGESTLLVRHALRNAALPTISLIGVQASVVIGGTLLIESIFGLPGIGAMMLRALGAYDLQTIQALALTYAVTVQVVNMLTEFALHQLNPRLRSQA</sequence>
<dbReference type="Proteomes" id="UP000093104">
    <property type="component" value="Unassembled WGS sequence"/>
</dbReference>
<dbReference type="PROSITE" id="PS50928">
    <property type="entry name" value="ABC_TM1"/>
    <property type="match status" value="1"/>
</dbReference>
<dbReference type="PATRIC" id="fig|317.243.peg.1228"/>
<dbReference type="PANTHER" id="PTHR43163:SF6">
    <property type="entry name" value="DIPEPTIDE TRANSPORT SYSTEM PERMEASE PROTEIN DPPB-RELATED"/>
    <property type="match status" value="1"/>
</dbReference>
<dbReference type="CDD" id="cd06261">
    <property type="entry name" value="TM_PBP2"/>
    <property type="match status" value="1"/>
</dbReference>
<evidence type="ECO:0000259" key="9">
    <source>
        <dbReference type="PROSITE" id="PS50928"/>
    </source>
</evidence>
<dbReference type="GO" id="GO:0055085">
    <property type="term" value="P:transmembrane transport"/>
    <property type="evidence" value="ECO:0007669"/>
    <property type="project" value="InterPro"/>
</dbReference>
<evidence type="ECO:0000313" key="10">
    <source>
        <dbReference type="EMBL" id="OCR25332.1"/>
    </source>
</evidence>
<evidence type="ECO:0000256" key="3">
    <source>
        <dbReference type="ARBA" id="ARBA00022475"/>
    </source>
</evidence>
<organism evidence="10 11">
    <name type="scientific">Pseudomonas syringae</name>
    <dbReference type="NCBI Taxonomy" id="317"/>
    <lineage>
        <taxon>Bacteria</taxon>
        <taxon>Pseudomonadati</taxon>
        <taxon>Pseudomonadota</taxon>
        <taxon>Gammaproteobacteria</taxon>
        <taxon>Pseudomonadales</taxon>
        <taxon>Pseudomonadaceae</taxon>
        <taxon>Pseudomonas</taxon>
    </lineage>
</organism>
<dbReference type="SUPFAM" id="SSF161098">
    <property type="entry name" value="MetI-like"/>
    <property type="match status" value="1"/>
</dbReference>
<keyword evidence="4 8" id="KW-0812">Transmembrane</keyword>
<gene>
    <name evidence="10" type="ORF">AFK24_09740</name>
</gene>
<comment type="caution">
    <text evidence="10">The sequence shown here is derived from an EMBL/GenBank/DDBJ whole genome shotgun (WGS) entry which is preliminary data.</text>
</comment>
<evidence type="ECO:0000256" key="6">
    <source>
        <dbReference type="ARBA" id="ARBA00023136"/>
    </source>
</evidence>
<dbReference type="GO" id="GO:0005886">
    <property type="term" value="C:plasma membrane"/>
    <property type="evidence" value="ECO:0007669"/>
    <property type="project" value="UniProtKB-SubCell"/>
</dbReference>
<dbReference type="PANTHER" id="PTHR43163">
    <property type="entry name" value="DIPEPTIDE TRANSPORT SYSTEM PERMEASE PROTEIN DPPB-RELATED"/>
    <property type="match status" value="1"/>
</dbReference>
<dbReference type="Pfam" id="PF00528">
    <property type="entry name" value="BPD_transp_1"/>
    <property type="match status" value="1"/>
</dbReference>
<evidence type="ECO:0000256" key="4">
    <source>
        <dbReference type="ARBA" id="ARBA00022692"/>
    </source>
</evidence>
<keyword evidence="6 8" id="KW-0472">Membrane</keyword>
<dbReference type="InterPro" id="IPR035906">
    <property type="entry name" value="MetI-like_sf"/>
</dbReference>
<comment type="similarity">
    <text evidence="7">Belongs to the binding-protein-dependent transport system permease family. OppBC subfamily.</text>
</comment>
<evidence type="ECO:0000256" key="8">
    <source>
        <dbReference type="RuleBase" id="RU363032"/>
    </source>
</evidence>
<name>A0A1C7Z5L1_PSESX</name>
<feature type="transmembrane region" description="Helical" evidence="8">
    <location>
        <begin position="85"/>
        <end position="107"/>
    </location>
</feature>
<comment type="subcellular location">
    <subcellularLocation>
        <location evidence="1 8">Cell membrane</location>
        <topology evidence="1 8">Multi-pass membrane protein</topology>
    </subcellularLocation>
</comment>
<dbReference type="Gene3D" id="1.10.3720.10">
    <property type="entry name" value="MetI-like"/>
    <property type="match status" value="1"/>
</dbReference>
<evidence type="ECO:0000256" key="7">
    <source>
        <dbReference type="ARBA" id="ARBA00024202"/>
    </source>
</evidence>
<evidence type="ECO:0000256" key="1">
    <source>
        <dbReference type="ARBA" id="ARBA00004651"/>
    </source>
</evidence>
<reference evidence="10 11" key="1">
    <citation type="submission" date="2015-07" db="EMBL/GenBank/DDBJ databases">
        <title>Draft genome sequence of a diazotrophic, plant growth-promoting rhizobacterium of the Pseudomonas syringae complex.</title>
        <authorList>
            <person name="Patten C.L."/>
            <person name="Jeong H."/>
        </authorList>
    </citation>
    <scope>NUCLEOTIDE SEQUENCE [LARGE SCALE GENOMIC DNA]</scope>
    <source>
        <strain evidence="10 11">GR12-2</strain>
    </source>
</reference>
<protein>
    <recommendedName>
        <fullName evidence="9">ABC transmembrane type-1 domain-containing protein</fullName>
    </recommendedName>
</protein>
<dbReference type="AlphaFoldDB" id="A0A1C7Z5L1"/>
<evidence type="ECO:0000256" key="5">
    <source>
        <dbReference type="ARBA" id="ARBA00022989"/>
    </source>
</evidence>
<feature type="domain" description="ABC transmembrane type-1" evidence="9">
    <location>
        <begin position="81"/>
        <end position="306"/>
    </location>
</feature>
<keyword evidence="2 8" id="KW-0813">Transport</keyword>
<accession>A0A1C7Z5L1</accession>
<evidence type="ECO:0000313" key="11">
    <source>
        <dbReference type="Proteomes" id="UP000093104"/>
    </source>
</evidence>
<feature type="transmembrane region" description="Helical" evidence="8">
    <location>
        <begin position="241"/>
        <end position="267"/>
    </location>
</feature>
<keyword evidence="3" id="KW-1003">Cell membrane</keyword>
<keyword evidence="5 8" id="KW-1133">Transmembrane helix</keyword>
<evidence type="ECO:0000256" key="2">
    <source>
        <dbReference type="ARBA" id="ARBA00022448"/>
    </source>
</evidence>
<dbReference type="Pfam" id="PF19300">
    <property type="entry name" value="BPD_transp_1_N"/>
    <property type="match status" value="1"/>
</dbReference>
<dbReference type="InterPro" id="IPR000515">
    <property type="entry name" value="MetI-like"/>
</dbReference>
<feature type="transmembrane region" description="Helical" evidence="8">
    <location>
        <begin position="287"/>
        <end position="310"/>
    </location>
</feature>
<feature type="transmembrane region" description="Helical" evidence="8">
    <location>
        <begin position="177"/>
        <end position="199"/>
    </location>
</feature>
<dbReference type="InterPro" id="IPR045621">
    <property type="entry name" value="BPD_transp_1_N"/>
</dbReference>
<dbReference type="EMBL" id="LGSI01000035">
    <property type="protein sequence ID" value="OCR25332.1"/>
    <property type="molecule type" value="Genomic_DNA"/>
</dbReference>
<proteinExistence type="inferred from homology"/>
<feature type="transmembrane region" description="Helical" evidence="8">
    <location>
        <begin position="119"/>
        <end position="148"/>
    </location>
</feature>